<keyword evidence="1" id="KW-0472">Membrane</keyword>
<organism evidence="2 3">
    <name type="scientific">Vibrio owensii CAIM 1854 = LMG 25443</name>
    <dbReference type="NCBI Taxonomy" id="1229493"/>
    <lineage>
        <taxon>Bacteria</taxon>
        <taxon>Pseudomonadati</taxon>
        <taxon>Pseudomonadota</taxon>
        <taxon>Gammaproteobacteria</taxon>
        <taxon>Vibrionales</taxon>
        <taxon>Vibrionaceae</taxon>
        <taxon>Vibrio</taxon>
    </lineage>
</organism>
<accession>A0A0C1WB35</accession>
<comment type="caution">
    <text evidence="2">The sequence shown here is derived from an EMBL/GenBank/DDBJ whole genome shotgun (WGS) entry which is preliminary data.</text>
</comment>
<name>A0A0C1WB35_9VIBR</name>
<dbReference type="AlphaFoldDB" id="A0A0C1WB35"/>
<reference evidence="2 3" key="1">
    <citation type="submission" date="2014-07" db="EMBL/GenBank/DDBJ databases">
        <title>Unique and conserved regions in Vibrio harveyi and related species in comparison with the shrimp pathogen Vibrio harveyi CAIM 1792.</title>
        <authorList>
            <person name="Espinoza-Valles I."/>
            <person name="Vora G."/>
            <person name="Leekitcharoenphon P."/>
            <person name="Ussery D."/>
            <person name="Hoj L."/>
            <person name="Gomez-Gil B."/>
        </authorList>
    </citation>
    <scope>NUCLEOTIDE SEQUENCE [LARGE SCALE GENOMIC DNA]</scope>
    <source>
        <strain evidence="3">CAIM 1854 / LMG 25443</strain>
    </source>
</reference>
<dbReference type="PATRIC" id="fig|1229493.5.peg.753"/>
<dbReference type="Proteomes" id="UP000031586">
    <property type="component" value="Unassembled WGS sequence"/>
</dbReference>
<evidence type="ECO:0000256" key="1">
    <source>
        <dbReference type="SAM" id="Phobius"/>
    </source>
</evidence>
<dbReference type="EMBL" id="JPRD01000014">
    <property type="protein sequence ID" value="KIF53527.1"/>
    <property type="molecule type" value="Genomic_DNA"/>
</dbReference>
<evidence type="ECO:0000313" key="2">
    <source>
        <dbReference type="EMBL" id="KIF53527.1"/>
    </source>
</evidence>
<sequence length="200" mass="22810">MNTLDIVAITKDIIVSICALGSLGLAIYGVNNWLREMKGKTNFEAAKTLMISTYRFRDSVADARRIIIDYSNLKDMQPSDTEKEWIALFDRRWQPVATALQEFSAQSIEAEVLFGSEVKDLLEQIKLIGLHLKQGMLSTIEYHTNPTADLIEFYAKNPEVLQQLRDTVVAHPNNKDAFSQDINRTVKELERLLKNHLKNS</sequence>
<keyword evidence="1" id="KW-1133">Transmembrane helix</keyword>
<gene>
    <name evidence="2" type="ORF">H735_08330</name>
</gene>
<feature type="transmembrane region" description="Helical" evidence="1">
    <location>
        <begin position="6"/>
        <end position="30"/>
    </location>
</feature>
<dbReference type="RefSeq" id="WP_020196041.1">
    <property type="nucleotide sequence ID" value="NZ_BAOH01000037.1"/>
</dbReference>
<evidence type="ECO:0000313" key="3">
    <source>
        <dbReference type="Proteomes" id="UP000031586"/>
    </source>
</evidence>
<keyword evidence="1" id="KW-0812">Transmembrane</keyword>
<proteinExistence type="predicted"/>
<protein>
    <submittedName>
        <fullName evidence="2">Uncharacterized protein</fullName>
    </submittedName>
</protein>